<accession>A0A022XHT4</accession>
<keyword evidence="3" id="KW-1185">Reference proteome</keyword>
<proteinExistence type="predicted"/>
<gene>
    <name evidence="2" type="ORF">H105_07715</name>
</gene>
<protein>
    <submittedName>
        <fullName evidence="2">Uncharacterized protein</fullName>
    </submittedName>
</protein>
<feature type="region of interest" description="Disordered" evidence="1">
    <location>
        <begin position="30"/>
        <end position="51"/>
    </location>
</feature>
<reference evidence="2 3" key="1">
    <citation type="submission" date="2014-02" db="EMBL/GenBank/DDBJ databases">
        <title>The Genome Sequence of Trichophyton rubrum (morphotype soudanense) CBS 452.61.</title>
        <authorList>
            <consortium name="The Broad Institute Genomics Platform"/>
            <person name="Cuomo C.A."/>
            <person name="White T.C."/>
            <person name="Graser Y."/>
            <person name="Martinez-Rossi N."/>
            <person name="Heitman J."/>
            <person name="Young S.K."/>
            <person name="Zeng Q."/>
            <person name="Gargeya S."/>
            <person name="Abouelleil A."/>
            <person name="Alvarado L."/>
            <person name="Chapman S.B."/>
            <person name="Gainer-Dewar J."/>
            <person name="Goldberg J."/>
            <person name="Griggs A."/>
            <person name="Gujja S."/>
            <person name="Hansen M."/>
            <person name="Howarth C."/>
            <person name="Imamovic A."/>
            <person name="Larimer J."/>
            <person name="Martinez D."/>
            <person name="Murphy C."/>
            <person name="Pearson M.D."/>
            <person name="Persinoti G."/>
            <person name="Poon T."/>
            <person name="Priest M."/>
            <person name="Roberts A.D."/>
            <person name="Saif S."/>
            <person name="Shea T.D."/>
            <person name="Sykes S.N."/>
            <person name="Wortman J."/>
            <person name="Nusbaum C."/>
            <person name="Birren B."/>
        </authorList>
    </citation>
    <scope>NUCLEOTIDE SEQUENCE [LARGE SCALE GENOMIC DNA]</scope>
    <source>
        <strain evidence="2 3">CBS 452.61</strain>
    </source>
</reference>
<organism evidence="2 3">
    <name type="scientific">Trichophyton soudanense CBS 452.61</name>
    <dbReference type="NCBI Taxonomy" id="1215331"/>
    <lineage>
        <taxon>Eukaryota</taxon>
        <taxon>Fungi</taxon>
        <taxon>Dikarya</taxon>
        <taxon>Ascomycota</taxon>
        <taxon>Pezizomycotina</taxon>
        <taxon>Eurotiomycetes</taxon>
        <taxon>Eurotiomycetidae</taxon>
        <taxon>Onygenales</taxon>
        <taxon>Arthrodermataceae</taxon>
        <taxon>Trichophyton</taxon>
    </lineage>
</organism>
<sequence length="109" mass="12246">MVGDTRHPKYDDSSSASNIWVMEEIIHSITSHNSPGRPEKGGGGGKFKLEYHVGGDKHRGYQNQTQGTYERCNMDSGWLQGWQGVEGLMKKQIKRAVALMPRTLSRKEV</sequence>
<name>A0A022XHT4_TRISD</name>
<dbReference type="AlphaFoldDB" id="A0A022XHT4"/>
<evidence type="ECO:0000313" key="2">
    <source>
        <dbReference type="EMBL" id="EZF69861.1"/>
    </source>
</evidence>
<evidence type="ECO:0000313" key="3">
    <source>
        <dbReference type="Proteomes" id="UP000023623"/>
    </source>
</evidence>
<dbReference type="EMBL" id="KK208923">
    <property type="protein sequence ID" value="EZF69861.1"/>
    <property type="molecule type" value="Genomic_DNA"/>
</dbReference>
<dbReference type="Proteomes" id="UP000023623">
    <property type="component" value="Unassembled WGS sequence"/>
</dbReference>
<dbReference type="HOGENOM" id="CLU_2185841_0_0_1"/>
<evidence type="ECO:0000256" key="1">
    <source>
        <dbReference type="SAM" id="MobiDB-lite"/>
    </source>
</evidence>